<evidence type="ECO:0000313" key="1">
    <source>
        <dbReference type="EMBL" id="LAA98651.1"/>
    </source>
</evidence>
<reference evidence="1" key="1">
    <citation type="submission" date="2017-07" db="EMBL/GenBank/DDBJ databases">
        <authorList>
            <person name="Mikheyev A."/>
            <person name="Grau M."/>
        </authorList>
    </citation>
    <scope>NUCLEOTIDE SEQUENCE</scope>
    <source>
        <tissue evidence="1">Venom_gland</tissue>
    </source>
</reference>
<accession>A0A2D4JQ95</accession>
<proteinExistence type="predicted"/>
<sequence length="107" mass="12510">MWIQSVMQKLNSMNNYNTLKLANKFHTQENNICKHVFKYKYILYFPVRTHELDLTLTERGKQLPFYALILACRIVPNILWKKAEKIICSSSSLGTTNTESESTTLIH</sequence>
<reference evidence="1" key="2">
    <citation type="submission" date="2017-11" db="EMBL/GenBank/DDBJ databases">
        <title>Coralsnake Venomics: Analyses of Venom Gland Transcriptomes and Proteomes of Six Brazilian Taxa.</title>
        <authorList>
            <person name="Aird S.D."/>
            <person name="Jorge da Silva N."/>
            <person name="Qiu L."/>
            <person name="Villar-Briones A."/>
            <person name="Aparecida-Saddi V."/>
            <person name="Campos-Telles M.P."/>
            <person name="Grau M."/>
            <person name="Mikheyev A.S."/>
        </authorList>
    </citation>
    <scope>NUCLEOTIDE SEQUENCE</scope>
    <source>
        <tissue evidence="1">Venom_gland</tissue>
    </source>
</reference>
<organism evidence="1">
    <name type="scientific">Micrurus lemniscatus lemniscatus</name>
    <dbReference type="NCBI Taxonomy" id="129467"/>
    <lineage>
        <taxon>Eukaryota</taxon>
        <taxon>Metazoa</taxon>
        <taxon>Chordata</taxon>
        <taxon>Craniata</taxon>
        <taxon>Vertebrata</taxon>
        <taxon>Euteleostomi</taxon>
        <taxon>Lepidosauria</taxon>
        <taxon>Squamata</taxon>
        <taxon>Bifurcata</taxon>
        <taxon>Unidentata</taxon>
        <taxon>Episquamata</taxon>
        <taxon>Toxicofera</taxon>
        <taxon>Serpentes</taxon>
        <taxon>Colubroidea</taxon>
        <taxon>Elapidae</taxon>
        <taxon>Elapinae</taxon>
        <taxon>Micrurus</taxon>
    </lineage>
</organism>
<name>A0A2D4JQ95_MICLE</name>
<dbReference type="EMBL" id="IACK01235688">
    <property type="protein sequence ID" value="LAA98651.1"/>
    <property type="molecule type" value="Transcribed_RNA"/>
</dbReference>
<protein>
    <submittedName>
        <fullName evidence="1">Uncharacterized protein</fullName>
    </submittedName>
</protein>
<dbReference type="AlphaFoldDB" id="A0A2D4JQ95"/>